<evidence type="ECO:0000313" key="2">
    <source>
        <dbReference type="EMBL" id="QFU77831.1"/>
    </source>
</evidence>
<sequence>MWSGPRNISTAMMRSWENRPDCTVVDEPFYAAYLSATGLDHPMRAEILAAQSSEYAEVVRQISAVPVTSALQYQKQMTHHIPRGMDMSWCKTLKHCFLIRDPAAVIASYAKKMPTVTEDAIGITRQVELFEEISEICGCEPVVIDSQDVLRNPLGILRQLCEALQLHFPAEAMLKWPTGRRNSDGAWAPHWYHNVEQSTGFGEYAATSPELREEYAVLARAMDPAYRQLWQRRLLP</sequence>
<evidence type="ECO:0008006" key="4">
    <source>
        <dbReference type="Google" id="ProtNLM"/>
    </source>
</evidence>
<dbReference type="AlphaFoldDB" id="A0A5P9NPT5"/>
<dbReference type="Pfam" id="PF19798">
    <property type="entry name" value="Sulfotransfer_5"/>
    <property type="match status" value="1"/>
</dbReference>
<gene>
    <name evidence="2" type="ORF">EY643_09090</name>
</gene>
<dbReference type="InterPro" id="IPR050571">
    <property type="entry name" value="Class-IV_PLP-Dep_Aminotrnsfr"/>
</dbReference>
<dbReference type="InterPro" id="IPR027417">
    <property type="entry name" value="P-loop_NTPase"/>
</dbReference>
<dbReference type="Gene3D" id="3.40.50.300">
    <property type="entry name" value="P-loop containing nucleotide triphosphate hydrolases"/>
    <property type="match status" value="1"/>
</dbReference>
<dbReference type="PANTHER" id="PTHR42743">
    <property type="entry name" value="AMINO-ACID AMINOTRANSFERASE"/>
    <property type="match status" value="1"/>
</dbReference>
<dbReference type="GO" id="GO:0019752">
    <property type="term" value="P:carboxylic acid metabolic process"/>
    <property type="evidence" value="ECO:0007669"/>
    <property type="project" value="TreeGrafter"/>
</dbReference>
<proteinExistence type="inferred from homology"/>
<dbReference type="EMBL" id="CP036422">
    <property type="protein sequence ID" value="QFU77831.1"/>
    <property type="molecule type" value="Genomic_DNA"/>
</dbReference>
<dbReference type="PANTHER" id="PTHR42743:SF11">
    <property type="entry name" value="AMINODEOXYCHORISMATE LYASE"/>
    <property type="match status" value="1"/>
</dbReference>
<reference evidence="2 3" key="1">
    <citation type="submission" date="2019-02" db="EMBL/GenBank/DDBJ databases">
        <authorList>
            <person name="Li S.-H."/>
        </authorList>
    </citation>
    <scope>NUCLEOTIDE SEQUENCE [LARGE SCALE GENOMIC DNA]</scope>
    <source>
        <strain evidence="2 3">IMCC14385</strain>
    </source>
</reference>
<dbReference type="SUPFAM" id="SSF52540">
    <property type="entry name" value="P-loop containing nucleoside triphosphate hydrolases"/>
    <property type="match status" value="1"/>
</dbReference>
<comment type="similarity">
    <text evidence="1">Belongs to the class-IV pyridoxal-phosphate-dependent aminotransferase family.</text>
</comment>
<dbReference type="KEGG" id="halc:EY643_09090"/>
<keyword evidence="3" id="KW-1185">Reference proteome</keyword>
<protein>
    <recommendedName>
        <fullName evidence="4">HAD family hydrolase</fullName>
    </recommendedName>
</protein>
<organism evidence="2 3">
    <name type="scientific">Halioglobus maricola</name>
    <dbReference type="NCBI Taxonomy" id="2601894"/>
    <lineage>
        <taxon>Bacteria</taxon>
        <taxon>Pseudomonadati</taxon>
        <taxon>Pseudomonadota</taxon>
        <taxon>Gammaproteobacteria</taxon>
        <taxon>Cellvibrionales</taxon>
        <taxon>Halieaceae</taxon>
        <taxon>Halioglobus</taxon>
    </lineage>
</organism>
<evidence type="ECO:0000313" key="3">
    <source>
        <dbReference type="Proteomes" id="UP000326287"/>
    </source>
</evidence>
<evidence type="ECO:0000256" key="1">
    <source>
        <dbReference type="ARBA" id="ARBA00009320"/>
    </source>
</evidence>
<accession>A0A5P9NPT5</accession>
<dbReference type="Proteomes" id="UP000326287">
    <property type="component" value="Chromosome"/>
</dbReference>
<name>A0A5P9NPT5_9GAMM</name>
<dbReference type="OrthoDB" id="272985at2"/>